<reference evidence="1 2" key="1">
    <citation type="submission" date="2020-10" db="EMBL/GenBank/DDBJ databases">
        <title>Connecting structure to function with the recovery of over 1000 high-quality activated sludge metagenome-assembled genomes encoding full-length rRNA genes using long-read sequencing.</title>
        <authorList>
            <person name="Singleton C.M."/>
            <person name="Petriglieri F."/>
            <person name="Kristensen J.M."/>
            <person name="Kirkegaard R.H."/>
            <person name="Michaelsen T.Y."/>
            <person name="Andersen M.H."/>
            <person name="Karst S.M."/>
            <person name="Dueholm M.S."/>
            <person name="Nielsen P.H."/>
            <person name="Albertsen M."/>
        </authorList>
    </citation>
    <scope>NUCLEOTIDE SEQUENCE [LARGE SCALE GENOMIC DNA]</scope>
    <source>
        <strain evidence="1">Fred_18-Q3-R57-64_BAT3C.720</strain>
    </source>
</reference>
<name>A0A935TBE6_9PROT</name>
<sequence>MAIALYDVSVASFLQVLGGVSGFLDKGASHCQEQGIDLKKIVEMRLYPDMLPFRFQIISVAHHSIGALDGVQSGVFMPPAGVADQDYAALQKIVADAHAALQTLTREAVEAMQGKDVVFKLGERSIPFTAEDFLMSFSLPNLYFHATTAYDMLRMHGVPLSKRDFLGQLRIKS</sequence>
<dbReference type="PANTHER" id="PTHR36922">
    <property type="entry name" value="BLL2446 PROTEIN"/>
    <property type="match status" value="1"/>
</dbReference>
<accession>A0A935TBE6</accession>
<proteinExistence type="predicted"/>
<comment type="caution">
    <text evidence="1">The sequence shown here is derived from an EMBL/GenBank/DDBJ whole genome shotgun (WGS) entry which is preliminary data.</text>
</comment>
<evidence type="ECO:0000313" key="2">
    <source>
        <dbReference type="Proteomes" id="UP000706151"/>
    </source>
</evidence>
<dbReference type="PANTHER" id="PTHR36922:SF1">
    <property type="entry name" value="DUF1993 DOMAIN-CONTAINING PROTEIN"/>
    <property type="match status" value="1"/>
</dbReference>
<dbReference type="Proteomes" id="UP000706151">
    <property type="component" value="Unassembled WGS sequence"/>
</dbReference>
<dbReference type="AlphaFoldDB" id="A0A935TBE6"/>
<evidence type="ECO:0000313" key="1">
    <source>
        <dbReference type="EMBL" id="MBK7955381.1"/>
    </source>
</evidence>
<gene>
    <name evidence="1" type="ORF">IPK02_16335</name>
</gene>
<dbReference type="SUPFAM" id="SSF109854">
    <property type="entry name" value="DinB/YfiT-like putative metalloenzymes"/>
    <property type="match status" value="1"/>
</dbReference>
<dbReference type="InterPro" id="IPR034660">
    <property type="entry name" value="DinB/YfiT-like"/>
</dbReference>
<organism evidence="1 2">
    <name type="scientific">Candidatus Accumulibacter affinis</name>
    <dbReference type="NCBI Taxonomy" id="2954384"/>
    <lineage>
        <taxon>Bacteria</taxon>
        <taxon>Pseudomonadati</taxon>
        <taxon>Pseudomonadota</taxon>
        <taxon>Betaproteobacteria</taxon>
        <taxon>Candidatus Accumulibacter</taxon>
    </lineage>
</organism>
<protein>
    <submittedName>
        <fullName evidence="1">DUF1993 domain-containing protein</fullName>
    </submittedName>
</protein>
<dbReference type="Gene3D" id="1.20.120.450">
    <property type="entry name" value="dinb family like domain"/>
    <property type="match status" value="1"/>
</dbReference>
<dbReference type="Pfam" id="PF09351">
    <property type="entry name" value="DUF1993"/>
    <property type="match status" value="1"/>
</dbReference>
<dbReference type="InterPro" id="IPR018531">
    <property type="entry name" value="DUF1993"/>
</dbReference>
<dbReference type="EMBL" id="JADJOT010000010">
    <property type="protein sequence ID" value="MBK7955381.1"/>
    <property type="molecule type" value="Genomic_DNA"/>
</dbReference>